<keyword evidence="1" id="KW-0812">Transmembrane</keyword>
<dbReference type="EMBL" id="JACNJZ010000093">
    <property type="protein sequence ID" value="MBC8317545.1"/>
    <property type="molecule type" value="Genomic_DNA"/>
</dbReference>
<feature type="transmembrane region" description="Helical" evidence="1">
    <location>
        <begin position="21"/>
        <end position="45"/>
    </location>
</feature>
<keyword evidence="1" id="KW-0472">Membrane</keyword>
<organism evidence="2 3">
    <name type="scientific">Candidatus Desulfobia pelagia</name>
    <dbReference type="NCBI Taxonomy" id="2841692"/>
    <lineage>
        <taxon>Bacteria</taxon>
        <taxon>Pseudomonadati</taxon>
        <taxon>Thermodesulfobacteriota</taxon>
        <taxon>Desulfobulbia</taxon>
        <taxon>Desulfobulbales</taxon>
        <taxon>Desulfobulbaceae</taxon>
        <taxon>Candidatus Desulfobia</taxon>
    </lineage>
</organism>
<evidence type="ECO:0000256" key="1">
    <source>
        <dbReference type="SAM" id="Phobius"/>
    </source>
</evidence>
<protein>
    <submittedName>
        <fullName evidence="2">Uncharacterized protein</fullName>
    </submittedName>
</protein>
<dbReference type="Proteomes" id="UP000614424">
    <property type="component" value="Unassembled WGS sequence"/>
</dbReference>
<accession>A0A8J6NDP3</accession>
<reference evidence="2 3" key="1">
    <citation type="submission" date="2020-08" db="EMBL/GenBank/DDBJ databases">
        <title>Bridging the membrane lipid divide: bacteria of the FCB group superphylum have the potential to synthesize archaeal ether lipids.</title>
        <authorList>
            <person name="Villanueva L."/>
            <person name="Von Meijenfeldt F.A.B."/>
            <person name="Westbye A.B."/>
            <person name="Yadav S."/>
            <person name="Hopmans E.C."/>
            <person name="Dutilh B.E."/>
            <person name="Sinninghe Damste J.S."/>
        </authorList>
    </citation>
    <scope>NUCLEOTIDE SEQUENCE [LARGE SCALE GENOMIC DNA]</scope>
    <source>
        <strain evidence="2">NIOZ-UU47</strain>
    </source>
</reference>
<dbReference type="AlphaFoldDB" id="A0A8J6NDP3"/>
<sequence length="145" mass="16943">MAYDIEKYRDKREKVLGMKRRGIGFGTFALLISAGILVGLSMVVIPKSVAYLRDRGLDDAIYRIGKNQSWPQHSIDRLRDQPGVEMVMMGNDDKRIVVTFNRTKIDTDRLSSFFYQEKLQTILLNQVNHRQRLHSMHEEKRFEAL</sequence>
<evidence type="ECO:0000313" key="3">
    <source>
        <dbReference type="Proteomes" id="UP000614424"/>
    </source>
</evidence>
<proteinExistence type="predicted"/>
<comment type="caution">
    <text evidence="2">The sequence shown here is derived from an EMBL/GenBank/DDBJ whole genome shotgun (WGS) entry which is preliminary data.</text>
</comment>
<name>A0A8J6NDP3_9BACT</name>
<gene>
    <name evidence="2" type="ORF">H8E41_06530</name>
</gene>
<keyword evidence="1" id="KW-1133">Transmembrane helix</keyword>
<evidence type="ECO:0000313" key="2">
    <source>
        <dbReference type="EMBL" id="MBC8317545.1"/>
    </source>
</evidence>